<accession>A0ABQ8EL43</accession>
<evidence type="ECO:0000313" key="2">
    <source>
        <dbReference type="EMBL" id="KAH0942404.1"/>
    </source>
</evidence>
<protein>
    <submittedName>
        <fullName evidence="2">Uncharacterized protein</fullName>
    </submittedName>
</protein>
<evidence type="ECO:0000256" key="1">
    <source>
        <dbReference type="SAM" id="MobiDB-lite"/>
    </source>
</evidence>
<feature type="region of interest" description="Disordered" evidence="1">
    <location>
        <begin position="211"/>
        <end position="247"/>
    </location>
</feature>
<feature type="compositionally biased region" description="Basic and acidic residues" evidence="1">
    <location>
        <begin position="20"/>
        <end position="30"/>
    </location>
</feature>
<comment type="caution">
    <text evidence="2">The sequence shown here is derived from an EMBL/GenBank/DDBJ whole genome shotgun (WGS) entry which is preliminary data.</text>
</comment>
<feature type="compositionally biased region" description="Basic and acidic residues" evidence="1">
    <location>
        <begin position="108"/>
        <end position="119"/>
    </location>
</feature>
<feature type="non-terminal residue" evidence="2">
    <location>
        <position position="247"/>
    </location>
</feature>
<feature type="compositionally biased region" description="Basic and acidic residues" evidence="1">
    <location>
        <begin position="211"/>
        <end position="229"/>
    </location>
</feature>
<feature type="compositionally biased region" description="Polar residues" evidence="1">
    <location>
        <begin position="1"/>
        <end position="15"/>
    </location>
</feature>
<evidence type="ECO:0000313" key="3">
    <source>
        <dbReference type="Proteomes" id="UP000824890"/>
    </source>
</evidence>
<proteinExistence type="predicted"/>
<feature type="compositionally biased region" description="Basic and acidic residues" evidence="1">
    <location>
        <begin position="237"/>
        <end position="247"/>
    </location>
</feature>
<sequence length="247" mass="28079">MSLNGEKSNDQSRAVTHSKHMGDSPSEKADSQQTISGVIPDRTGHNGQGNGALMVHQNKTVDERMRRLKPESHEKFIPSAILLRDRGTVMIREDGTRSPATFPMYESSQRRSDSRKENPSLDLDTLMASENVENMVMTREDENEVDKLVDEFGDVVMDDNMSKMMIFLWMSLVMMQKSLMRYHNCLQKMLRFAVSKNQHGNLLWRKQLIRDQMKKKSSGRDKSAGEGRHSGLPSGADLKKKVPRSPD</sequence>
<keyword evidence="3" id="KW-1185">Reference proteome</keyword>
<reference evidence="2 3" key="1">
    <citation type="submission" date="2021-05" db="EMBL/GenBank/DDBJ databases">
        <title>Genome Assembly of Synthetic Allotetraploid Brassica napus Reveals Homoeologous Exchanges between Subgenomes.</title>
        <authorList>
            <person name="Davis J.T."/>
        </authorList>
    </citation>
    <scope>NUCLEOTIDE SEQUENCE [LARGE SCALE GENOMIC DNA]</scope>
    <source>
        <strain evidence="3">cv. Da-Ae</strain>
        <tissue evidence="2">Seedling</tissue>
    </source>
</reference>
<dbReference type="EMBL" id="JAGKQM010000001">
    <property type="protein sequence ID" value="KAH0942404.1"/>
    <property type="molecule type" value="Genomic_DNA"/>
</dbReference>
<organism evidence="2 3">
    <name type="scientific">Brassica napus</name>
    <name type="common">Rape</name>
    <dbReference type="NCBI Taxonomy" id="3708"/>
    <lineage>
        <taxon>Eukaryota</taxon>
        <taxon>Viridiplantae</taxon>
        <taxon>Streptophyta</taxon>
        <taxon>Embryophyta</taxon>
        <taxon>Tracheophyta</taxon>
        <taxon>Spermatophyta</taxon>
        <taxon>Magnoliopsida</taxon>
        <taxon>eudicotyledons</taxon>
        <taxon>Gunneridae</taxon>
        <taxon>Pentapetalae</taxon>
        <taxon>rosids</taxon>
        <taxon>malvids</taxon>
        <taxon>Brassicales</taxon>
        <taxon>Brassicaceae</taxon>
        <taxon>Brassiceae</taxon>
        <taxon>Brassica</taxon>
    </lineage>
</organism>
<dbReference type="Proteomes" id="UP000824890">
    <property type="component" value="Unassembled WGS sequence"/>
</dbReference>
<gene>
    <name evidence="2" type="ORF">HID58_002041</name>
</gene>
<feature type="region of interest" description="Disordered" evidence="1">
    <location>
        <begin position="1"/>
        <end position="52"/>
    </location>
</feature>
<feature type="region of interest" description="Disordered" evidence="1">
    <location>
        <begin position="96"/>
        <end position="120"/>
    </location>
</feature>
<name>A0ABQ8EL43_BRANA</name>